<keyword evidence="3 4" id="KW-0539">Nucleus</keyword>
<reference evidence="8" key="1">
    <citation type="submission" date="2017-10" db="EMBL/GenBank/DDBJ databases">
        <title>Rapid genome shrinkage in a self-fertile nematode reveals novel sperm competition proteins.</title>
        <authorList>
            <person name="Yin D."/>
            <person name="Schwarz E.M."/>
            <person name="Thomas C.G."/>
            <person name="Felde R.L."/>
            <person name="Korf I.F."/>
            <person name="Cutter A.D."/>
            <person name="Schartner C.M."/>
            <person name="Ralston E.J."/>
            <person name="Meyer B.J."/>
            <person name="Haag E.S."/>
        </authorList>
    </citation>
    <scope>NUCLEOTIDE SEQUENCE [LARGE SCALE GENOMIC DNA]</scope>
    <source>
        <strain evidence="8">JU1422</strain>
    </source>
</reference>
<evidence type="ECO:0000313" key="7">
    <source>
        <dbReference type="EMBL" id="PIC11316.1"/>
    </source>
</evidence>
<feature type="compositionally biased region" description="Basic residues" evidence="5">
    <location>
        <begin position="88"/>
        <end position="101"/>
    </location>
</feature>
<evidence type="ECO:0000256" key="5">
    <source>
        <dbReference type="SAM" id="MobiDB-lite"/>
    </source>
</evidence>
<dbReference type="InterPro" id="IPR009057">
    <property type="entry name" value="Homeodomain-like_sf"/>
</dbReference>
<dbReference type="SUPFAM" id="SSF46689">
    <property type="entry name" value="Homeodomain-like"/>
    <property type="match status" value="1"/>
</dbReference>
<gene>
    <name evidence="7" type="ORF">B9Z55_029160</name>
</gene>
<protein>
    <recommendedName>
        <fullName evidence="6">Homeobox domain-containing protein</fullName>
    </recommendedName>
</protein>
<keyword evidence="8" id="KW-1185">Reference proteome</keyword>
<dbReference type="AlphaFoldDB" id="A0A2G5S8R2"/>
<dbReference type="SMART" id="SM00389">
    <property type="entry name" value="HOX"/>
    <property type="match status" value="1"/>
</dbReference>
<feature type="region of interest" description="Disordered" evidence="5">
    <location>
        <begin position="88"/>
        <end position="123"/>
    </location>
</feature>
<feature type="compositionally biased region" description="Acidic residues" evidence="5">
    <location>
        <begin position="114"/>
        <end position="123"/>
    </location>
</feature>
<feature type="domain" description="Homeobox" evidence="6">
    <location>
        <begin position="40"/>
        <end position="91"/>
    </location>
</feature>
<dbReference type="Proteomes" id="UP000230233">
    <property type="component" value="Unassembled WGS sequence"/>
</dbReference>
<evidence type="ECO:0000256" key="2">
    <source>
        <dbReference type="ARBA" id="ARBA00022473"/>
    </source>
</evidence>
<dbReference type="GO" id="GO:0005634">
    <property type="term" value="C:nucleus"/>
    <property type="evidence" value="ECO:0007669"/>
    <property type="project" value="UniProtKB-SubCell"/>
</dbReference>
<evidence type="ECO:0000256" key="1">
    <source>
        <dbReference type="ARBA" id="ARBA00004123"/>
    </source>
</evidence>
<keyword evidence="3 4" id="KW-0371">Homeobox</keyword>
<dbReference type="STRING" id="1611254.A0A2G5S8R2"/>
<dbReference type="Gene3D" id="1.10.10.60">
    <property type="entry name" value="Homeodomain-like"/>
    <property type="match status" value="1"/>
</dbReference>
<evidence type="ECO:0000256" key="3">
    <source>
        <dbReference type="PROSITE-ProRule" id="PRU00108"/>
    </source>
</evidence>
<proteinExistence type="predicted"/>
<dbReference type="InterPro" id="IPR050394">
    <property type="entry name" value="Homeobox_NK-like"/>
</dbReference>
<comment type="subcellular location">
    <subcellularLocation>
        <location evidence="1 3 4">Nucleus</location>
    </subcellularLocation>
</comment>
<dbReference type="PANTHER" id="PTHR24340">
    <property type="entry name" value="HOMEOBOX PROTEIN NKX"/>
    <property type="match status" value="1"/>
</dbReference>
<evidence type="ECO:0000256" key="4">
    <source>
        <dbReference type="RuleBase" id="RU000682"/>
    </source>
</evidence>
<dbReference type="InterPro" id="IPR001356">
    <property type="entry name" value="HD"/>
</dbReference>
<name>A0A2G5S8R2_9PELO</name>
<dbReference type="OrthoDB" id="3137333at2759"/>
<keyword evidence="3 4" id="KW-0238">DNA-binding</keyword>
<dbReference type="GO" id="GO:0030154">
    <property type="term" value="P:cell differentiation"/>
    <property type="evidence" value="ECO:0007669"/>
    <property type="project" value="TreeGrafter"/>
</dbReference>
<comment type="caution">
    <text evidence="7">The sequence shown here is derived from an EMBL/GenBank/DDBJ whole genome shotgun (WGS) entry which is preliminary data.</text>
</comment>
<dbReference type="GO" id="GO:0000981">
    <property type="term" value="F:DNA-binding transcription factor activity, RNA polymerase II-specific"/>
    <property type="evidence" value="ECO:0007669"/>
    <property type="project" value="TreeGrafter"/>
</dbReference>
<organism evidence="7 8">
    <name type="scientific">Caenorhabditis nigoni</name>
    <dbReference type="NCBI Taxonomy" id="1611254"/>
    <lineage>
        <taxon>Eukaryota</taxon>
        <taxon>Metazoa</taxon>
        <taxon>Ecdysozoa</taxon>
        <taxon>Nematoda</taxon>
        <taxon>Chromadorea</taxon>
        <taxon>Rhabditida</taxon>
        <taxon>Rhabditina</taxon>
        <taxon>Rhabditomorpha</taxon>
        <taxon>Rhabditoidea</taxon>
        <taxon>Rhabditidae</taxon>
        <taxon>Peloderinae</taxon>
        <taxon>Caenorhabditis</taxon>
    </lineage>
</organism>
<dbReference type="PROSITE" id="PS50071">
    <property type="entry name" value="HOMEOBOX_2"/>
    <property type="match status" value="1"/>
</dbReference>
<keyword evidence="2" id="KW-0217">Developmental protein</keyword>
<dbReference type="CDD" id="cd00086">
    <property type="entry name" value="homeodomain"/>
    <property type="match status" value="1"/>
</dbReference>
<evidence type="ECO:0000313" key="8">
    <source>
        <dbReference type="Proteomes" id="UP000230233"/>
    </source>
</evidence>
<dbReference type="PANTHER" id="PTHR24340:SF41">
    <property type="entry name" value="MUSCLE-SPECIFIC HOMEOBOX PROTEIN TINMAN-RELATED"/>
    <property type="match status" value="1"/>
</dbReference>
<dbReference type="Pfam" id="PF00046">
    <property type="entry name" value="Homeodomain"/>
    <property type="match status" value="1"/>
</dbReference>
<dbReference type="GO" id="GO:0000978">
    <property type="term" value="F:RNA polymerase II cis-regulatory region sequence-specific DNA binding"/>
    <property type="evidence" value="ECO:0007669"/>
    <property type="project" value="TreeGrafter"/>
</dbReference>
<accession>A0A2G5S8R2</accession>
<dbReference type="EMBL" id="PDUG01000139">
    <property type="protein sequence ID" value="PIC11316.1"/>
    <property type="molecule type" value="Genomic_DNA"/>
</dbReference>
<evidence type="ECO:0000259" key="6">
    <source>
        <dbReference type="PROSITE" id="PS50071"/>
    </source>
</evidence>
<feature type="DNA-binding region" description="Homeobox" evidence="3">
    <location>
        <begin position="42"/>
        <end position="92"/>
    </location>
</feature>
<sequence length="153" mass="17976">MTSGSINSAPDFPIIFSEELTTNRRFDRLRNGWSAQIGNLSLEQVNALESQFAINRYLTRPDQEQLAESINLTPHQVRMWFRRERDVHRRLKKKKEKKKKNIIQGGNHPNKDDSDPDRDDDESCAQSIAFAQPTTSYSPRKYMYRTSKCEFFF</sequence>